<dbReference type="PROSITE" id="PS00041">
    <property type="entry name" value="HTH_ARAC_FAMILY_1"/>
    <property type="match status" value="1"/>
</dbReference>
<dbReference type="SMART" id="SM00342">
    <property type="entry name" value="HTH_ARAC"/>
    <property type="match status" value="1"/>
</dbReference>
<dbReference type="AlphaFoldDB" id="A0A9D9I4L5"/>
<evidence type="ECO:0000256" key="2">
    <source>
        <dbReference type="ARBA" id="ARBA00023125"/>
    </source>
</evidence>
<protein>
    <submittedName>
        <fullName evidence="5">Helix-turn-helix transcriptional regulator</fullName>
    </submittedName>
</protein>
<comment type="caution">
    <text evidence="5">The sequence shown here is derived from an EMBL/GenBank/DDBJ whole genome shotgun (WGS) entry which is preliminary data.</text>
</comment>
<evidence type="ECO:0000259" key="4">
    <source>
        <dbReference type="PROSITE" id="PS01124"/>
    </source>
</evidence>
<reference evidence="5" key="2">
    <citation type="journal article" date="2021" name="PeerJ">
        <title>Extensive microbial diversity within the chicken gut microbiome revealed by metagenomics and culture.</title>
        <authorList>
            <person name="Gilroy R."/>
            <person name="Ravi A."/>
            <person name="Getino M."/>
            <person name="Pursley I."/>
            <person name="Horton D.L."/>
            <person name="Alikhan N.F."/>
            <person name="Baker D."/>
            <person name="Gharbi K."/>
            <person name="Hall N."/>
            <person name="Watson M."/>
            <person name="Adriaenssens E.M."/>
            <person name="Foster-Nyarko E."/>
            <person name="Jarju S."/>
            <person name="Secka A."/>
            <person name="Antonio M."/>
            <person name="Oren A."/>
            <person name="Chaudhuri R.R."/>
            <person name="La Ragione R."/>
            <person name="Hildebrand F."/>
            <person name="Pallen M.J."/>
        </authorList>
    </citation>
    <scope>NUCLEOTIDE SEQUENCE</scope>
    <source>
        <strain evidence="5">10037</strain>
    </source>
</reference>
<evidence type="ECO:0000313" key="6">
    <source>
        <dbReference type="Proteomes" id="UP000823597"/>
    </source>
</evidence>
<dbReference type="SUPFAM" id="SSF46689">
    <property type="entry name" value="Homeodomain-like"/>
    <property type="match status" value="1"/>
</dbReference>
<organism evidence="5 6">
    <name type="scientific">Candidatus Merdivivens pullistercoris</name>
    <dbReference type="NCBI Taxonomy" id="2840873"/>
    <lineage>
        <taxon>Bacteria</taxon>
        <taxon>Pseudomonadati</taxon>
        <taxon>Bacteroidota</taxon>
        <taxon>Bacteroidia</taxon>
        <taxon>Bacteroidales</taxon>
        <taxon>Muribaculaceae</taxon>
        <taxon>Muribaculaceae incertae sedis</taxon>
        <taxon>Candidatus Merdivivens</taxon>
    </lineage>
</organism>
<dbReference type="PRINTS" id="PR00032">
    <property type="entry name" value="HTHARAC"/>
</dbReference>
<dbReference type="Proteomes" id="UP000823597">
    <property type="component" value="Unassembled WGS sequence"/>
</dbReference>
<dbReference type="Gene3D" id="1.10.10.60">
    <property type="entry name" value="Homeodomain-like"/>
    <property type="match status" value="2"/>
</dbReference>
<accession>A0A9D9I4L5</accession>
<reference evidence="5" key="1">
    <citation type="submission" date="2020-10" db="EMBL/GenBank/DDBJ databases">
        <authorList>
            <person name="Gilroy R."/>
        </authorList>
    </citation>
    <scope>NUCLEOTIDE SEQUENCE</scope>
    <source>
        <strain evidence="5">10037</strain>
    </source>
</reference>
<evidence type="ECO:0000313" key="5">
    <source>
        <dbReference type="EMBL" id="MBO8465854.1"/>
    </source>
</evidence>
<dbReference type="InterPro" id="IPR009057">
    <property type="entry name" value="Homeodomain-like_sf"/>
</dbReference>
<evidence type="ECO:0000256" key="1">
    <source>
        <dbReference type="ARBA" id="ARBA00023015"/>
    </source>
</evidence>
<dbReference type="Pfam" id="PF12833">
    <property type="entry name" value="HTH_18"/>
    <property type="match status" value="1"/>
</dbReference>
<keyword evidence="3" id="KW-0804">Transcription</keyword>
<dbReference type="EMBL" id="JADIME010000079">
    <property type="protein sequence ID" value="MBO8465854.1"/>
    <property type="molecule type" value="Genomic_DNA"/>
</dbReference>
<feature type="domain" description="HTH araC/xylS-type" evidence="4">
    <location>
        <begin position="196"/>
        <end position="297"/>
    </location>
</feature>
<evidence type="ECO:0000256" key="3">
    <source>
        <dbReference type="ARBA" id="ARBA00023163"/>
    </source>
</evidence>
<dbReference type="InterPro" id="IPR020449">
    <property type="entry name" value="Tscrpt_reg_AraC-type_HTH"/>
</dbReference>
<keyword evidence="2" id="KW-0238">DNA-binding</keyword>
<dbReference type="GO" id="GO:0003700">
    <property type="term" value="F:DNA-binding transcription factor activity"/>
    <property type="evidence" value="ECO:0007669"/>
    <property type="project" value="InterPro"/>
</dbReference>
<keyword evidence="1" id="KW-0805">Transcription regulation</keyword>
<dbReference type="PANTHER" id="PTHR43280">
    <property type="entry name" value="ARAC-FAMILY TRANSCRIPTIONAL REGULATOR"/>
    <property type="match status" value="1"/>
</dbReference>
<name>A0A9D9I4L5_9BACT</name>
<dbReference type="PROSITE" id="PS01124">
    <property type="entry name" value="HTH_ARAC_FAMILY_2"/>
    <property type="match status" value="1"/>
</dbReference>
<dbReference type="InterPro" id="IPR018062">
    <property type="entry name" value="HTH_AraC-typ_CS"/>
</dbReference>
<sequence>MEEIIKIDSIDAYNRLFGLETLHPLVAVIDLANAVKFPSHFTMNYGVYALFLKQSKCGDLRYGRQPYDYQEGTVTSFAPGQVVEVTMDENVKPMAKGLLFHPDLIRGTSLGKEIKRYSFFSYSSNEALHLSDDEKMIFTDCLDKISLELSHPIDKHSKLLISKNIELLLDYCMRFYERQFITRSVVNKSVVVRFDELLDDYFHSGKTQSEGLPTVKYFADKICLSPNYFGDLIKKATGRTAQEYIQGKIMDVAKDMIIGTDKSVGEIAYSLGFQYPQHFSRVFKKCTGNTPNEYRYSRHKDSTSM</sequence>
<dbReference type="PANTHER" id="PTHR43280:SF32">
    <property type="entry name" value="TRANSCRIPTIONAL REGULATORY PROTEIN"/>
    <property type="match status" value="1"/>
</dbReference>
<gene>
    <name evidence="5" type="ORF">IAB93_07660</name>
</gene>
<proteinExistence type="predicted"/>
<dbReference type="GO" id="GO:0043565">
    <property type="term" value="F:sequence-specific DNA binding"/>
    <property type="evidence" value="ECO:0007669"/>
    <property type="project" value="InterPro"/>
</dbReference>
<dbReference type="InterPro" id="IPR018060">
    <property type="entry name" value="HTH_AraC"/>
</dbReference>